<dbReference type="KEGG" id="pfs:PFLU_1461"/>
<dbReference type="Proteomes" id="UP001152918">
    <property type="component" value="Chromosome"/>
</dbReference>
<protein>
    <submittedName>
        <fullName evidence="2">Uncharacterized protein</fullName>
    </submittedName>
</protein>
<name>C3KE26_PSEFS</name>
<evidence type="ECO:0000313" key="2">
    <source>
        <dbReference type="EMBL" id="CAY47714.1"/>
    </source>
</evidence>
<dbReference type="EMBL" id="OV986001">
    <property type="protein sequence ID" value="CAI2795752.1"/>
    <property type="molecule type" value="Genomic_DNA"/>
</dbReference>
<evidence type="ECO:0000313" key="1">
    <source>
        <dbReference type="EMBL" id="CAI2795752.1"/>
    </source>
</evidence>
<organism evidence="2">
    <name type="scientific">Pseudomonas fluorescens (strain SBW25)</name>
    <dbReference type="NCBI Taxonomy" id="216595"/>
    <lineage>
        <taxon>Bacteria</taxon>
        <taxon>Pseudomonadati</taxon>
        <taxon>Pseudomonadota</taxon>
        <taxon>Gammaproteobacteria</taxon>
        <taxon>Pseudomonadales</taxon>
        <taxon>Pseudomonadaceae</taxon>
        <taxon>Pseudomonas</taxon>
    </lineage>
</organism>
<sequence>MSRHPLSNRQRHLLCLGLKLMLAGVPEEERRAIIERRLHYYREARKRQRYPYHQREPHP</sequence>
<proteinExistence type="predicted"/>
<dbReference type="AlphaFoldDB" id="C3KE26"/>
<dbReference type="EMBL" id="AM181176">
    <property type="protein sequence ID" value="CAY47714.1"/>
    <property type="molecule type" value="Genomic_DNA"/>
</dbReference>
<reference evidence="2" key="1">
    <citation type="journal article" date="2009" name="Genome Biol.">
        <title>Genomic and genetic analyses of diversity and plant interactions of Pseudomonas fluorescens.</title>
        <authorList>
            <person name="Silby M.W."/>
            <person name="Cerdeno-Tarraga A.M."/>
            <person name="Vernikos G.S."/>
            <person name="Giddens S.R."/>
            <person name="Jackson R.W."/>
            <person name="Preston G.M."/>
            <person name="Zhang X.X."/>
            <person name="Moon C.D."/>
            <person name="Gehrig S.M."/>
            <person name="Godfrey S.A."/>
            <person name="Knight C.G."/>
            <person name="Malone J.G."/>
            <person name="Robinson Z."/>
            <person name="Spiers A.J."/>
            <person name="Harris S."/>
            <person name="Challis G.L."/>
            <person name="Yaxley A.M."/>
            <person name="Harris D."/>
            <person name="Seeger K."/>
            <person name="Murphy L."/>
            <person name="Rutter S."/>
            <person name="Squares R."/>
            <person name="Quail M.A."/>
            <person name="Saunders E."/>
            <person name="Mavromatis K."/>
            <person name="Brettin T.S."/>
            <person name="Bentley S.D."/>
            <person name="Hothersall J."/>
            <person name="Stephens E."/>
            <person name="Thomas C.M."/>
            <person name="Parkhill J."/>
            <person name="Levy S.B."/>
            <person name="Rainey P.B."/>
            <person name="Thomson N.R."/>
        </authorList>
    </citation>
    <scope>NUCLEOTIDE SEQUENCE [LARGE SCALE GENOMIC DNA]</scope>
    <source>
        <strain evidence="2">SBW25</strain>
    </source>
</reference>
<gene>
    <name evidence="2" type="ordered locus">PFLU_1461</name>
</gene>
<dbReference type="HOGENOM" id="CLU_2957160_0_0_6"/>
<reference evidence="1" key="2">
    <citation type="submission" date="2023-10" db="EMBL/GenBank/DDBJ databases">
        <authorList>
            <person name="Fortmann-Grote C."/>
        </authorList>
    </citation>
    <scope>NUCLEOTIDE SEQUENCE</scope>
    <source>
        <strain evidence="1">SBW25</strain>
    </source>
</reference>
<accession>C3KE26</accession>